<evidence type="ECO:0000313" key="2">
    <source>
        <dbReference type="EMBL" id="KAH6661173.1"/>
    </source>
</evidence>
<accession>A0A9P9A4I0</accession>
<dbReference type="Proteomes" id="UP000758603">
    <property type="component" value="Unassembled WGS sequence"/>
</dbReference>
<organism evidence="2 3">
    <name type="scientific">Truncatella angustata</name>
    <dbReference type="NCBI Taxonomy" id="152316"/>
    <lineage>
        <taxon>Eukaryota</taxon>
        <taxon>Fungi</taxon>
        <taxon>Dikarya</taxon>
        <taxon>Ascomycota</taxon>
        <taxon>Pezizomycotina</taxon>
        <taxon>Sordariomycetes</taxon>
        <taxon>Xylariomycetidae</taxon>
        <taxon>Amphisphaeriales</taxon>
        <taxon>Sporocadaceae</taxon>
        <taxon>Truncatella</taxon>
    </lineage>
</organism>
<evidence type="ECO:0000313" key="3">
    <source>
        <dbReference type="Proteomes" id="UP000758603"/>
    </source>
</evidence>
<proteinExistence type="predicted"/>
<keyword evidence="1" id="KW-0472">Membrane</keyword>
<dbReference type="GeneID" id="70138316"/>
<keyword evidence="1" id="KW-0812">Transmembrane</keyword>
<comment type="caution">
    <text evidence="2">The sequence shown here is derived from an EMBL/GenBank/DDBJ whole genome shotgun (WGS) entry which is preliminary data.</text>
</comment>
<dbReference type="AlphaFoldDB" id="A0A9P9A4I0"/>
<evidence type="ECO:0000256" key="1">
    <source>
        <dbReference type="SAM" id="Phobius"/>
    </source>
</evidence>
<sequence length="210" mass="22979">MVGSKMPNPITPSSSIYTTLSQLVLNIGRVISQMTTGVTSLRAVRRAMAASFLLKYSNCIMLTVSIHPEASKVLSLSQQSGARTLRNPQNLRRVNAVETKETPFEASMTAHTLTPTSTTTMSRGIQLNNALLEQTSSHGTNLMRHSLALLQPRGKNVCKAASSIGSFQRHISQHNLQFRMCHNFKLLCHHDVIIGIILAITAVLIVYGRG</sequence>
<name>A0A9P9A4I0_9PEZI</name>
<reference evidence="2" key="1">
    <citation type="journal article" date="2021" name="Nat. Commun.">
        <title>Genetic determinants of endophytism in the Arabidopsis root mycobiome.</title>
        <authorList>
            <person name="Mesny F."/>
            <person name="Miyauchi S."/>
            <person name="Thiergart T."/>
            <person name="Pickel B."/>
            <person name="Atanasova L."/>
            <person name="Karlsson M."/>
            <person name="Huettel B."/>
            <person name="Barry K.W."/>
            <person name="Haridas S."/>
            <person name="Chen C."/>
            <person name="Bauer D."/>
            <person name="Andreopoulos W."/>
            <person name="Pangilinan J."/>
            <person name="LaButti K."/>
            <person name="Riley R."/>
            <person name="Lipzen A."/>
            <person name="Clum A."/>
            <person name="Drula E."/>
            <person name="Henrissat B."/>
            <person name="Kohler A."/>
            <person name="Grigoriev I.V."/>
            <person name="Martin F.M."/>
            <person name="Hacquard S."/>
        </authorList>
    </citation>
    <scope>NUCLEOTIDE SEQUENCE</scope>
    <source>
        <strain evidence="2">MPI-SDFR-AT-0073</strain>
    </source>
</reference>
<protein>
    <submittedName>
        <fullName evidence="2">Uncharacterized protein</fullName>
    </submittedName>
</protein>
<gene>
    <name evidence="2" type="ORF">BKA67DRAFT_77268</name>
</gene>
<keyword evidence="1" id="KW-1133">Transmembrane helix</keyword>
<feature type="transmembrane region" description="Helical" evidence="1">
    <location>
        <begin position="186"/>
        <end position="207"/>
    </location>
</feature>
<dbReference type="RefSeq" id="XP_045965304.1">
    <property type="nucleotide sequence ID" value="XM_046109425.1"/>
</dbReference>
<dbReference type="EMBL" id="JAGPXC010000001">
    <property type="protein sequence ID" value="KAH6661173.1"/>
    <property type="molecule type" value="Genomic_DNA"/>
</dbReference>
<keyword evidence="3" id="KW-1185">Reference proteome</keyword>